<dbReference type="EMBL" id="KM612264">
    <property type="protein sequence ID" value="AIZ01631.1"/>
    <property type="molecule type" value="Genomic_DNA"/>
</dbReference>
<accession>A0A0A7HBL6</accession>
<reference evidence="1 2" key="1">
    <citation type="submission" date="2014-09" db="EMBL/GenBank/DDBJ databases">
        <title>Complete genome sequences of seven Vibrio cholerae phages isolated in China.</title>
        <authorList>
            <person name="Bhandare S.G."/>
            <person name="Warry A."/>
            <person name="Emes R.D."/>
            <person name="Su J."/>
            <person name="Barrow P.A."/>
            <person name="Atterbury R.J."/>
        </authorList>
    </citation>
    <scope>NUCLEOTIDE SEQUENCE [LARGE SCALE GENOMIC DNA]</scope>
</reference>
<protein>
    <submittedName>
        <fullName evidence="1">Uncharacterized protein</fullName>
    </submittedName>
</protein>
<proteinExistence type="predicted"/>
<organism evidence="1 2">
    <name type="scientific">Vibrio phage J2</name>
    <dbReference type="NCBI Taxonomy" id="1558467"/>
    <lineage>
        <taxon>Viruses</taxon>
        <taxon>Duplodnaviria</taxon>
        <taxon>Heunggongvirae</taxon>
        <taxon>Uroviricota</taxon>
        <taxon>Caudoviricetes</taxon>
        <taxon>Enhodamvirus</taxon>
        <taxon>Enhodamvirus VP2</taxon>
    </lineage>
</organism>
<dbReference type="Proteomes" id="UP000030722">
    <property type="component" value="Genome"/>
</dbReference>
<sequence length="161" mass="18196">MKLFAEISIASAVQSDPIRSTKNIVWKNRDFRPSALVLCSFSKNFRKGGVDVDTLPSIKPSSMMATVNTMRKTVAQTTNAQKARIREDYQALYAKYGIEDLDCPDSVKREITRGCPTFMRDSFIMRIRGGEKWSCEMIRTAKKNGSIRAVALQHGLRPVFK</sequence>
<dbReference type="RefSeq" id="YP_009152791.1">
    <property type="nucleotide sequence ID" value="NC_027393.1"/>
</dbReference>
<name>A0A0A7HBL6_9CAUD</name>
<dbReference type="GeneID" id="24725193"/>
<evidence type="ECO:0000313" key="2">
    <source>
        <dbReference type="Proteomes" id="UP000030722"/>
    </source>
</evidence>
<gene>
    <name evidence="1" type="ORF">J2_0040</name>
</gene>
<evidence type="ECO:0000313" key="1">
    <source>
        <dbReference type="EMBL" id="AIZ01631.1"/>
    </source>
</evidence>
<dbReference type="KEGG" id="vg:24725193"/>
<dbReference type="OrthoDB" id="10831at10239"/>